<dbReference type="Pfam" id="PF04542">
    <property type="entry name" value="Sigma70_r2"/>
    <property type="match status" value="1"/>
</dbReference>
<proteinExistence type="inferred from homology"/>
<dbReference type="InterPro" id="IPR013325">
    <property type="entry name" value="RNA_pol_sigma_r2"/>
</dbReference>
<dbReference type="PANTHER" id="PTHR43133">
    <property type="entry name" value="RNA POLYMERASE ECF-TYPE SIGMA FACTO"/>
    <property type="match status" value="1"/>
</dbReference>
<dbReference type="Pfam" id="PF08281">
    <property type="entry name" value="Sigma70_r4_2"/>
    <property type="match status" value="1"/>
</dbReference>
<feature type="domain" description="RNA polymerase sigma factor 70 region 4 type 2" evidence="7">
    <location>
        <begin position="101"/>
        <end position="152"/>
    </location>
</feature>
<name>A0ABT4RQF6_9ACTN</name>
<dbReference type="Gene3D" id="1.10.10.10">
    <property type="entry name" value="Winged helix-like DNA-binding domain superfamily/Winged helix DNA-binding domain"/>
    <property type="match status" value="1"/>
</dbReference>
<evidence type="ECO:0000259" key="7">
    <source>
        <dbReference type="Pfam" id="PF08281"/>
    </source>
</evidence>
<keyword evidence="3" id="KW-0731">Sigma factor</keyword>
<evidence type="ECO:0000256" key="3">
    <source>
        <dbReference type="ARBA" id="ARBA00023082"/>
    </source>
</evidence>
<comment type="caution">
    <text evidence="8">The sequence shown here is derived from an EMBL/GenBank/DDBJ whole genome shotgun (WGS) entry which is preliminary data.</text>
</comment>
<dbReference type="InterPro" id="IPR013324">
    <property type="entry name" value="RNA_pol_sigma_r3/r4-like"/>
</dbReference>
<comment type="similarity">
    <text evidence="1">Belongs to the sigma-70 factor family. ECF subfamily.</text>
</comment>
<sequence length="158" mass="17481">MATLDLDSTRWSALVRQCIDVTGNRPDAEDAVQDAALAVLRRLPAFDAARTDVDAYLRTAAHHAALRVVTRRPPEAEFAGELATATATLDEVVDERARWVELLRAVTRLPSRQREAVLLFDIAGLDGAQVGRRLGLQPNAVNQLVFRARRSLRAKFAR</sequence>
<dbReference type="NCBIfam" id="TIGR02937">
    <property type="entry name" value="sigma70-ECF"/>
    <property type="match status" value="1"/>
</dbReference>
<reference evidence="8" key="1">
    <citation type="submission" date="2022-10" db="EMBL/GenBank/DDBJ databases">
        <title>The WGS of Solirubrobacter sp. CPCC 204708.</title>
        <authorList>
            <person name="Jiang Z."/>
        </authorList>
    </citation>
    <scope>NUCLEOTIDE SEQUENCE</scope>
    <source>
        <strain evidence="8">CPCC 204708</strain>
    </source>
</reference>
<feature type="domain" description="RNA polymerase sigma-70 region 2" evidence="6">
    <location>
        <begin position="15"/>
        <end position="71"/>
    </location>
</feature>
<evidence type="ECO:0000313" key="8">
    <source>
        <dbReference type="EMBL" id="MDA0140801.1"/>
    </source>
</evidence>
<evidence type="ECO:0000256" key="5">
    <source>
        <dbReference type="ARBA" id="ARBA00023163"/>
    </source>
</evidence>
<dbReference type="InterPro" id="IPR013249">
    <property type="entry name" value="RNA_pol_sigma70_r4_t2"/>
</dbReference>
<evidence type="ECO:0000256" key="2">
    <source>
        <dbReference type="ARBA" id="ARBA00023015"/>
    </source>
</evidence>
<dbReference type="InterPro" id="IPR039425">
    <property type="entry name" value="RNA_pol_sigma-70-like"/>
</dbReference>
<dbReference type="Gene3D" id="1.10.1740.10">
    <property type="match status" value="1"/>
</dbReference>
<keyword evidence="9" id="KW-1185">Reference proteome</keyword>
<organism evidence="8 9">
    <name type="scientific">Solirubrobacter deserti</name>
    <dbReference type="NCBI Taxonomy" id="2282478"/>
    <lineage>
        <taxon>Bacteria</taxon>
        <taxon>Bacillati</taxon>
        <taxon>Actinomycetota</taxon>
        <taxon>Thermoleophilia</taxon>
        <taxon>Solirubrobacterales</taxon>
        <taxon>Solirubrobacteraceae</taxon>
        <taxon>Solirubrobacter</taxon>
    </lineage>
</organism>
<dbReference type="InterPro" id="IPR014284">
    <property type="entry name" value="RNA_pol_sigma-70_dom"/>
</dbReference>
<protein>
    <submittedName>
        <fullName evidence="8">Sigma-70 family RNA polymerase sigma factor</fullName>
    </submittedName>
</protein>
<accession>A0ABT4RQF6</accession>
<keyword evidence="4" id="KW-0238">DNA-binding</keyword>
<dbReference type="RefSeq" id="WP_202958212.1">
    <property type="nucleotide sequence ID" value="NZ_JAPCID010000045.1"/>
</dbReference>
<keyword evidence="2" id="KW-0805">Transcription regulation</keyword>
<dbReference type="SUPFAM" id="SSF88946">
    <property type="entry name" value="Sigma2 domain of RNA polymerase sigma factors"/>
    <property type="match status" value="1"/>
</dbReference>
<evidence type="ECO:0000256" key="4">
    <source>
        <dbReference type="ARBA" id="ARBA00023125"/>
    </source>
</evidence>
<dbReference type="SUPFAM" id="SSF88659">
    <property type="entry name" value="Sigma3 and sigma4 domains of RNA polymerase sigma factors"/>
    <property type="match status" value="1"/>
</dbReference>
<keyword evidence="5" id="KW-0804">Transcription</keyword>
<evidence type="ECO:0000313" key="9">
    <source>
        <dbReference type="Proteomes" id="UP001147700"/>
    </source>
</evidence>
<dbReference type="EMBL" id="JAPCID010000045">
    <property type="protein sequence ID" value="MDA0140801.1"/>
    <property type="molecule type" value="Genomic_DNA"/>
</dbReference>
<evidence type="ECO:0000259" key="6">
    <source>
        <dbReference type="Pfam" id="PF04542"/>
    </source>
</evidence>
<gene>
    <name evidence="8" type="ORF">OJ962_25110</name>
</gene>
<evidence type="ECO:0000256" key="1">
    <source>
        <dbReference type="ARBA" id="ARBA00010641"/>
    </source>
</evidence>
<dbReference type="InterPro" id="IPR007627">
    <property type="entry name" value="RNA_pol_sigma70_r2"/>
</dbReference>
<dbReference type="Proteomes" id="UP001147700">
    <property type="component" value="Unassembled WGS sequence"/>
</dbReference>
<dbReference type="InterPro" id="IPR036388">
    <property type="entry name" value="WH-like_DNA-bd_sf"/>
</dbReference>
<dbReference type="PANTHER" id="PTHR43133:SF8">
    <property type="entry name" value="RNA POLYMERASE SIGMA FACTOR HI_1459-RELATED"/>
    <property type="match status" value="1"/>
</dbReference>